<dbReference type="Proteomes" id="UP000245080">
    <property type="component" value="Unassembled WGS sequence"/>
</dbReference>
<dbReference type="Pfam" id="PF03176">
    <property type="entry name" value="MMPL"/>
    <property type="match status" value="2"/>
</dbReference>
<proteinExistence type="predicted"/>
<evidence type="ECO:0000256" key="1">
    <source>
        <dbReference type="ARBA" id="ARBA00004651"/>
    </source>
</evidence>
<evidence type="ECO:0000313" key="8">
    <source>
        <dbReference type="EMBL" id="PWG00368.1"/>
    </source>
</evidence>
<feature type="domain" description="SSD" evidence="7">
    <location>
        <begin position="748"/>
        <end position="856"/>
    </location>
</feature>
<keyword evidence="9" id="KW-1185">Reference proteome</keyword>
<feature type="transmembrane region" description="Helical" evidence="6">
    <location>
        <begin position="799"/>
        <end position="825"/>
    </location>
</feature>
<dbReference type="RefSeq" id="WP_109250315.1">
    <property type="nucleotide sequence ID" value="NZ_QCXQ01000002.1"/>
</dbReference>
<keyword evidence="2" id="KW-1003">Cell membrane</keyword>
<comment type="subcellular location">
    <subcellularLocation>
        <location evidence="1">Cell membrane</location>
        <topology evidence="1">Multi-pass membrane protein</topology>
    </subcellularLocation>
</comment>
<dbReference type="PROSITE" id="PS50156">
    <property type="entry name" value="SSD"/>
    <property type="match status" value="2"/>
</dbReference>
<feature type="transmembrane region" description="Helical" evidence="6">
    <location>
        <begin position="330"/>
        <end position="348"/>
    </location>
</feature>
<reference evidence="8 9" key="1">
    <citation type="journal article" date="2018" name="Int. J. Syst. Evol. Microbiol.">
        <title>Lactobacillus bambusae sp. nov., isolated from a traditional fermented Ma-bamboo shoots of Taiwan.</title>
        <authorList>
            <person name="Wang L.-T."/>
        </authorList>
    </citation>
    <scope>NUCLEOTIDE SEQUENCE [LARGE SCALE GENOMIC DNA]</scope>
    <source>
        <strain evidence="8 9">BS-W1</strain>
    </source>
</reference>
<evidence type="ECO:0000313" key="9">
    <source>
        <dbReference type="Proteomes" id="UP000245080"/>
    </source>
</evidence>
<dbReference type="PANTHER" id="PTHR33406:SF13">
    <property type="entry name" value="MEMBRANE PROTEIN YDFJ"/>
    <property type="match status" value="1"/>
</dbReference>
<protein>
    <submittedName>
        <fullName evidence="8">Transporter</fullName>
    </submittedName>
</protein>
<feature type="domain" description="SSD" evidence="7">
    <location>
        <begin position="357"/>
        <end position="479"/>
    </location>
</feature>
<evidence type="ECO:0000259" key="7">
    <source>
        <dbReference type="PROSITE" id="PS50156"/>
    </source>
</evidence>
<dbReference type="EMBL" id="QCXQ01000002">
    <property type="protein sequence ID" value="PWG00368.1"/>
    <property type="molecule type" value="Genomic_DNA"/>
</dbReference>
<dbReference type="InterPro" id="IPR000731">
    <property type="entry name" value="SSD"/>
</dbReference>
<keyword evidence="4 6" id="KW-1133">Transmembrane helix</keyword>
<feature type="transmembrane region" description="Helical" evidence="6">
    <location>
        <begin position="354"/>
        <end position="374"/>
    </location>
</feature>
<dbReference type="SUPFAM" id="SSF82866">
    <property type="entry name" value="Multidrug efflux transporter AcrB transmembrane domain"/>
    <property type="match status" value="2"/>
</dbReference>
<keyword evidence="5 6" id="KW-0472">Membrane</keyword>
<evidence type="ECO:0000256" key="5">
    <source>
        <dbReference type="ARBA" id="ARBA00023136"/>
    </source>
</evidence>
<name>A0A2V1N0U4_9LACO</name>
<evidence type="ECO:0000256" key="3">
    <source>
        <dbReference type="ARBA" id="ARBA00022692"/>
    </source>
</evidence>
<dbReference type="Gene3D" id="1.20.1640.10">
    <property type="entry name" value="Multidrug efflux transporter AcrB transmembrane domain"/>
    <property type="match status" value="2"/>
</dbReference>
<evidence type="ECO:0000256" key="6">
    <source>
        <dbReference type="SAM" id="Phobius"/>
    </source>
</evidence>
<feature type="transmembrane region" description="Helical" evidence="6">
    <location>
        <begin position="12"/>
        <end position="34"/>
    </location>
</feature>
<feature type="transmembrane region" description="Helical" evidence="6">
    <location>
        <begin position="704"/>
        <end position="724"/>
    </location>
</feature>
<feature type="transmembrane region" description="Helical" evidence="6">
    <location>
        <begin position="456"/>
        <end position="477"/>
    </location>
</feature>
<feature type="transmembrane region" description="Helical" evidence="6">
    <location>
        <begin position="731"/>
        <end position="753"/>
    </location>
</feature>
<keyword evidence="3 6" id="KW-0812">Transmembrane</keyword>
<gene>
    <name evidence="8" type="ORF">DCM90_05410</name>
</gene>
<feature type="transmembrane region" description="Helical" evidence="6">
    <location>
        <begin position="421"/>
        <end position="444"/>
    </location>
</feature>
<accession>A0A2V1N0U4</accession>
<dbReference type="GO" id="GO:0005886">
    <property type="term" value="C:plasma membrane"/>
    <property type="evidence" value="ECO:0007669"/>
    <property type="project" value="UniProtKB-SubCell"/>
</dbReference>
<dbReference type="InterPro" id="IPR004869">
    <property type="entry name" value="MMPL_dom"/>
</dbReference>
<feature type="transmembrane region" description="Helical" evidence="6">
    <location>
        <begin position="831"/>
        <end position="857"/>
    </location>
</feature>
<evidence type="ECO:0000256" key="2">
    <source>
        <dbReference type="ARBA" id="ARBA00022475"/>
    </source>
</evidence>
<evidence type="ECO:0000256" key="4">
    <source>
        <dbReference type="ARBA" id="ARBA00022989"/>
    </source>
</evidence>
<dbReference type="AlphaFoldDB" id="A0A2V1N0U4"/>
<feature type="transmembrane region" description="Helical" evidence="6">
    <location>
        <begin position="759"/>
        <end position="778"/>
    </location>
</feature>
<dbReference type="InterPro" id="IPR050545">
    <property type="entry name" value="Mycobact_MmpL"/>
</dbReference>
<dbReference type="NCBIfam" id="TIGR00921">
    <property type="entry name" value="2A067"/>
    <property type="match status" value="1"/>
</dbReference>
<sequence>MAKWFTRLGQLIHKHATLTIIVTLILTVLVGLGLPRITMDTSNGTFVSSRTKLSRDSKIYSRNFGSDTFLMDVTDGQKSMVTPDTFKKVTKFTQRAQQISGVMATTSVVDALNAQLSSETGQQSDGAVNPKLQAAMMKQLSAEQQASLQKQTTASLTAAQQQKMSAYTESLLTSTQKAQLEVAMASGGNPSGNVNAGLAQMLTKKQQAAVQSYTMALLTKQQQGQLAATMLQMLPKAQHMHADLLHELVYSDHGRVPGALKQLLPENGQHLLVTITLKGNVNQNDYAAKETQIKAALKAAGLTSNGYHTNIDGNPAVSVEIMSLMMKSMMIMLVAGVILMVVILGIVFPVRRRLLPLLFVLVGLVWTFGLMGWLNIKLTMATMATLPIIIGLGTDFGVQFLNRYEEEYRRDHHVSRAITTTMTHTGPAVLTAVVVMALSFLTMLISKAPMMQNFGVTLAIGVIVCYIVELLLMFSVLSVRDRQASPLSASDEPEKPSRLSRGLTAYATWVAKHALPIVIVGVVLGGVGFFFESRISVETDMMKMVPQDSPALKQTKHLSHLVGSTTNLTYLVSADNVQDQAVLKTMNQFGRAEVKKYGHHKIQAVTSLGSSLSQSGTLTQSQGVINRTIKKTPEVMKTTLMSSNQKYATISFRINPDLDSGQMLKLMNQISADANRTAKPAGMTIVAAGSQAMMLQGIDNMTANHGLIIIAGLLIIFMVLLLVYRNLRDALYPLVPIMIVLGLSPMTLMLLGISYNPVTVALSSLVLGIGTEFTILILERFIEEQKAGSGTLQAIQTAVGSVGQAITVSGLTVIGGFSTLMFVNFPVLNSFGLITVLDTAYSLISALTILPAIMYLFRNRSDRSK</sequence>
<organism evidence="8 9">
    <name type="scientific">Levilactobacillus bambusae</name>
    <dbReference type="NCBI Taxonomy" id="2024736"/>
    <lineage>
        <taxon>Bacteria</taxon>
        <taxon>Bacillati</taxon>
        <taxon>Bacillota</taxon>
        <taxon>Bacilli</taxon>
        <taxon>Lactobacillales</taxon>
        <taxon>Lactobacillaceae</taxon>
        <taxon>Levilactobacillus</taxon>
    </lineage>
</organism>
<feature type="transmembrane region" description="Helical" evidence="6">
    <location>
        <begin position="381"/>
        <end position="401"/>
    </location>
</feature>
<comment type="caution">
    <text evidence="8">The sequence shown here is derived from an EMBL/GenBank/DDBJ whole genome shotgun (WGS) entry which is preliminary data.</text>
</comment>
<feature type="transmembrane region" description="Helical" evidence="6">
    <location>
        <begin position="513"/>
        <end position="531"/>
    </location>
</feature>
<dbReference type="OrthoDB" id="9809027at2"/>
<dbReference type="PANTHER" id="PTHR33406">
    <property type="entry name" value="MEMBRANE PROTEIN MJ1562-RELATED"/>
    <property type="match status" value="1"/>
</dbReference>